<feature type="transmembrane region" description="Helical" evidence="1">
    <location>
        <begin position="222"/>
        <end position="239"/>
    </location>
</feature>
<keyword evidence="1" id="KW-0472">Membrane</keyword>
<sequence length="414" mass="47840">MEILLNIISFITLAISYKCRKFRHSLLTIFCGLWFLICFLYSFKFYDIYDVKTETLLMYTLGILFYFAGYVTYKGCRKKRCLQDSKYKRRVKILKLLAILSIFVLVQKAILAIPIWLSGGVGDLKSDIVENNVLGFDPISEIIYTFVARPLIIVFVIYSVILILQRHKEKSVFFLTFLMILLGYVCTGSKFMIVEVILMSLTYIFIFNNNSIFTIVRRNRKLFVIILLIICVLYILLSAKGEGLNQSLYSYVCGCIPCSDNALDSIKREPPFWGLATFNGFLRIFSLPLSLIGFPELKSILDLVFSYMLNFEETMMISPTIKYNAFISLFSYFYADGGLLGVVFISLIYGNLSNRICSKAISSPTYMNVSLLLFTSFLIYTSMVRANTFMVYYVLPYFYIYFLIPRKPLVIIKK</sequence>
<organism evidence="2 3">
    <name type="scientific">Segatella copri</name>
    <dbReference type="NCBI Taxonomy" id="165179"/>
    <lineage>
        <taxon>Bacteria</taxon>
        <taxon>Pseudomonadati</taxon>
        <taxon>Bacteroidota</taxon>
        <taxon>Bacteroidia</taxon>
        <taxon>Bacteroidales</taxon>
        <taxon>Prevotellaceae</taxon>
        <taxon>Segatella</taxon>
    </lineage>
</organism>
<dbReference type="Proteomes" id="UP000442105">
    <property type="component" value="Unassembled WGS sequence"/>
</dbReference>
<feature type="transmembrane region" description="Helical" evidence="1">
    <location>
        <begin position="361"/>
        <end position="380"/>
    </location>
</feature>
<feature type="transmembrane region" description="Helical" evidence="1">
    <location>
        <begin position="26"/>
        <end position="44"/>
    </location>
</feature>
<gene>
    <name evidence="2" type="ORF">F7D95_14550</name>
</gene>
<accession>A0AA90ZP93</accession>
<dbReference type="NCBIfam" id="TIGR04370">
    <property type="entry name" value="glyco_rpt_poly"/>
    <property type="match status" value="1"/>
</dbReference>
<feature type="transmembrane region" description="Helical" evidence="1">
    <location>
        <begin position="142"/>
        <end position="164"/>
    </location>
</feature>
<comment type="caution">
    <text evidence="2">The sequence shown here is derived from an EMBL/GenBank/DDBJ whole genome shotgun (WGS) entry which is preliminary data.</text>
</comment>
<feature type="transmembrane region" description="Helical" evidence="1">
    <location>
        <begin position="325"/>
        <end position="349"/>
    </location>
</feature>
<name>A0AA90ZP93_9BACT</name>
<dbReference type="AlphaFoldDB" id="A0AA90ZP93"/>
<reference evidence="3" key="1">
    <citation type="submission" date="2019-09" db="EMBL/GenBank/DDBJ databases">
        <title>Distinct polysaccharide growth profiles of human intestinal Prevotella copri isolates.</title>
        <authorList>
            <person name="Fehlner-Peach H."/>
            <person name="Magnabosco C."/>
            <person name="Raghavan V."/>
            <person name="Scher J.U."/>
            <person name="Tett A."/>
            <person name="Cox L.M."/>
            <person name="Gottsegen C."/>
            <person name="Watters A."/>
            <person name="Wiltshire- Gordon J.D."/>
            <person name="Segata N."/>
            <person name="Bonneau R."/>
            <person name="Littman D.R."/>
        </authorList>
    </citation>
    <scope>NUCLEOTIDE SEQUENCE [LARGE SCALE GENOMIC DNA]</scope>
    <source>
        <strain evidence="3">iAQ1179</strain>
    </source>
</reference>
<dbReference type="RefSeq" id="WP_153129385.1">
    <property type="nucleotide sequence ID" value="NZ_VZCW01000369.1"/>
</dbReference>
<evidence type="ECO:0000313" key="2">
    <source>
        <dbReference type="EMBL" id="MQN13983.1"/>
    </source>
</evidence>
<evidence type="ECO:0000256" key="1">
    <source>
        <dbReference type="SAM" id="Phobius"/>
    </source>
</evidence>
<feature type="transmembrane region" description="Helical" evidence="1">
    <location>
        <begin position="171"/>
        <end position="191"/>
    </location>
</feature>
<proteinExistence type="predicted"/>
<feature type="transmembrane region" description="Helical" evidence="1">
    <location>
        <begin position="93"/>
        <end position="117"/>
    </location>
</feature>
<protein>
    <submittedName>
        <fullName evidence="2">Oligosaccharide repeat unit polymerase</fullName>
    </submittedName>
</protein>
<evidence type="ECO:0000313" key="3">
    <source>
        <dbReference type="Proteomes" id="UP000442105"/>
    </source>
</evidence>
<keyword evidence="1" id="KW-1133">Transmembrane helix</keyword>
<feature type="transmembrane region" description="Helical" evidence="1">
    <location>
        <begin position="386"/>
        <end position="404"/>
    </location>
</feature>
<feature type="transmembrane region" description="Helical" evidence="1">
    <location>
        <begin position="197"/>
        <end position="215"/>
    </location>
</feature>
<feature type="transmembrane region" description="Helical" evidence="1">
    <location>
        <begin position="56"/>
        <end position="73"/>
    </location>
</feature>
<keyword evidence="1" id="KW-0812">Transmembrane</keyword>
<dbReference type="EMBL" id="VZCW01000369">
    <property type="protein sequence ID" value="MQN13983.1"/>
    <property type="molecule type" value="Genomic_DNA"/>
</dbReference>